<dbReference type="InterPro" id="IPR032675">
    <property type="entry name" value="LRR_dom_sf"/>
</dbReference>
<protein>
    <submittedName>
        <fullName evidence="2">Disease resistance protein</fullName>
    </submittedName>
</protein>
<comment type="caution">
    <text evidence="2">The sequence shown here is derived from an EMBL/GenBank/DDBJ whole genome shotgun (WGS) entry which is preliminary data.</text>
</comment>
<sequence>MSQWEEWHGLASEAQCAIEIPNLCTFQISGCSKLVSLPIFSFPSLRELSVKECNEVVLNSMHNLTSLTKLELVKILGLTSVLELFEQFPFKLENFEIDDYDDLVTLWPSENIVNLQKVGVTRCPKLLSIQEIGVIGSLEIEDCASLESLPCNITSCRDLSIRNCPSLKMTTLEDCSTSLEKLTIQSWVNLNLTNLMGSFHNYSSLTRLIIYDCDGLESFPQGGLPIPNLRYLQIRGCRNLRFFPDLMEQLLYLEELDVRDCPSLTGYFHQRNIPQGGLPIPNLRRLLISGCQSLRSLPYRLEQLLSLEYLHVFDCLSLTGYFHQQNIPPNLTFLLIIKCGVKSLGELDLLKLTSLESFNLVGVYPELVSFSNDNDQHYLLPPSLNSLYLENLPNLETLSKGFQNLTIADISRVIIDNCSIHDPQFCP</sequence>
<name>A0ABD1P3V3_9LAMI</name>
<dbReference type="GO" id="GO:0006952">
    <property type="term" value="P:defense response"/>
    <property type="evidence" value="ECO:0007669"/>
    <property type="project" value="UniProtKB-KW"/>
</dbReference>
<keyword evidence="3" id="KW-1185">Reference proteome</keyword>
<accession>A0ABD1P3V3</accession>
<organism evidence="2 3">
    <name type="scientific">Abeliophyllum distichum</name>
    <dbReference type="NCBI Taxonomy" id="126358"/>
    <lineage>
        <taxon>Eukaryota</taxon>
        <taxon>Viridiplantae</taxon>
        <taxon>Streptophyta</taxon>
        <taxon>Embryophyta</taxon>
        <taxon>Tracheophyta</taxon>
        <taxon>Spermatophyta</taxon>
        <taxon>Magnoliopsida</taxon>
        <taxon>eudicotyledons</taxon>
        <taxon>Gunneridae</taxon>
        <taxon>Pentapetalae</taxon>
        <taxon>asterids</taxon>
        <taxon>lamiids</taxon>
        <taxon>Lamiales</taxon>
        <taxon>Oleaceae</taxon>
        <taxon>Forsythieae</taxon>
        <taxon>Abeliophyllum</taxon>
    </lineage>
</organism>
<evidence type="ECO:0000313" key="2">
    <source>
        <dbReference type="EMBL" id="KAL2458362.1"/>
    </source>
</evidence>
<evidence type="ECO:0000313" key="3">
    <source>
        <dbReference type="Proteomes" id="UP001604336"/>
    </source>
</evidence>
<gene>
    <name evidence="2" type="ORF">Adt_45965</name>
</gene>
<dbReference type="Proteomes" id="UP001604336">
    <property type="component" value="Unassembled WGS sequence"/>
</dbReference>
<dbReference type="Gene3D" id="3.80.10.10">
    <property type="entry name" value="Ribonuclease Inhibitor"/>
    <property type="match status" value="3"/>
</dbReference>
<proteinExistence type="predicted"/>
<dbReference type="PANTHER" id="PTHR36766">
    <property type="entry name" value="PLANT BROAD-SPECTRUM MILDEW RESISTANCE PROTEIN RPW8"/>
    <property type="match status" value="1"/>
</dbReference>
<keyword evidence="1" id="KW-0611">Plant defense</keyword>
<evidence type="ECO:0000256" key="1">
    <source>
        <dbReference type="ARBA" id="ARBA00022821"/>
    </source>
</evidence>
<dbReference type="PANTHER" id="PTHR36766:SF40">
    <property type="entry name" value="DISEASE RESISTANCE PROTEIN RGA3"/>
    <property type="match status" value="1"/>
</dbReference>
<dbReference type="SUPFAM" id="SSF52058">
    <property type="entry name" value="L domain-like"/>
    <property type="match status" value="2"/>
</dbReference>
<dbReference type="AlphaFoldDB" id="A0ABD1P3V3"/>
<dbReference type="EMBL" id="JBFOLK010000025">
    <property type="protein sequence ID" value="KAL2458362.1"/>
    <property type="molecule type" value="Genomic_DNA"/>
</dbReference>
<reference evidence="3" key="1">
    <citation type="submission" date="2024-07" db="EMBL/GenBank/DDBJ databases">
        <title>Two chromosome-level genome assemblies of Korean endemic species Abeliophyllum distichum and Forsythia ovata (Oleaceae).</title>
        <authorList>
            <person name="Jang H."/>
        </authorList>
    </citation>
    <scope>NUCLEOTIDE SEQUENCE [LARGE SCALE GENOMIC DNA]</scope>
</reference>